<reference evidence="3 4" key="1">
    <citation type="journal article" date="2010" name="Nature">
        <title>The Ectocarpus genome and the independent evolution of multicellularity in brown algae.</title>
        <authorList>
            <person name="Cock J.M."/>
            <person name="Sterck L."/>
            <person name="Rouze P."/>
            <person name="Scornet D."/>
            <person name="Allen A.E."/>
            <person name="Amoutzias G."/>
            <person name="Anthouard V."/>
            <person name="Artiguenave F."/>
            <person name="Aury J.M."/>
            <person name="Badger J.H."/>
            <person name="Beszteri B."/>
            <person name="Billiau K."/>
            <person name="Bonnet E."/>
            <person name="Bothwell J.H."/>
            <person name="Bowler C."/>
            <person name="Boyen C."/>
            <person name="Brownlee C."/>
            <person name="Carrano C.J."/>
            <person name="Charrier B."/>
            <person name="Cho G.Y."/>
            <person name="Coelho S.M."/>
            <person name="Collen J."/>
            <person name="Corre E."/>
            <person name="Da Silva C."/>
            <person name="Delage L."/>
            <person name="Delaroque N."/>
            <person name="Dittami S.M."/>
            <person name="Doulbeau S."/>
            <person name="Elias M."/>
            <person name="Farnham G."/>
            <person name="Gachon C.M."/>
            <person name="Gschloessl B."/>
            <person name="Heesch S."/>
            <person name="Jabbari K."/>
            <person name="Jubin C."/>
            <person name="Kawai H."/>
            <person name="Kimura K."/>
            <person name="Kloareg B."/>
            <person name="Kupper F.C."/>
            <person name="Lang D."/>
            <person name="Le Bail A."/>
            <person name="Leblanc C."/>
            <person name="Lerouge P."/>
            <person name="Lohr M."/>
            <person name="Lopez P.J."/>
            <person name="Martens C."/>
            <person name="Maumus F."/>
            <person name="Michel G."/>
            <person name="Miranda-Saavedra D."/>
            <person name="Morales J."/>
            <person name="Moreau H."/>
            <person name="Motomura T."/>
            <person name="Nagasato C."/>
            <person name="Napoli C.A."/>
            <person name="Nelson D.R."/>
            <person name="Nyvall-Collen P."/>
            <person name="Peters A.F."/>
            <person name="Pommier C."/>
            <person name="Potin P."/>
            <person name="Poulain J."/>
            <person name="Quesneville H."/>
            <person name="Read B."/>
            <person name="Rensing S.A."/>
            <person name="Ritter A."/>
            <person name="Rousvoal S."/>
            <person name="Samanta M."/>
            <person name="Samson G."/>
            <person name="Schroeder D.C."/>
            <person name="Segurens B."/>
            <person name="Strittmatter M."/>
            <person name="Tonon T."/>
            <person name="Tregear J.W."/>
            <person name="Valentin K."/>
            <person name="von Dassow P."/>
            <person name="Yamagishi T."/>
            <person name="Van de Peer Y."/>
            <person name="Wincker P."/>
        </authorList>
    </citation>
    <scope>NUCLEOTIDE SEQUENCE [LARGE SCALE GENOMIC DNA]</scope>
    <source>
        <strain evidence="4">Ec32 / CCAP1310/4</strain>
    </source>
</reference>
<accession>D7FQJ5</accession>
<dbReference type="SMART" id="SM00028">
    <property type="entry name" value="TPR"/>
    <property type="match status" value="5"/>
</dbReference>
<dbReference type="OMA" id="FAMPTRS"/>
<dbReference type="eggNOG" id="KOG1124">
    <property type="taxonomic scope" value="Eukaryota"/>
</dbReference>
<dbReference type="EMBL" id="FN648380">
    <property type="protein sequence ID" value="CBJ30590.1"/>
    <property type="molecule type" value="Genomic_DNA"/>
</dbReference>
<dbReference type="InterPro" id="IPR011990">
    <property type="entry name" value="TPR-like_helical_dom_sf"/>
</dbReference>
<dbReference type="STRING" id="2880.D7FQJ5"/>
<evidence type="ECO:0000256" key="1">
    <source>
        <dbReference type="SAM" id="MobiDB-lite"/>
    </source>
</evidence>
<feature type="compositionally biased region" description="Pro residues" evidence="1">
    <location>
        <begin position="651"/>
        <end position="668"/>
    </location>
</feature>
<dbReference type="OrthoDB" id="348005at2759"/>
<feature type="compositionally biased region" description="Basic and acidic residues" evidence="1">
    <location>
        <begin position="253"/>
        <end position="271"/>
    </location>
</feature>
<organism evidence="3 4">
    <name type="scientific">Ectocarpus siliculosus</name>
    <name type="common">Brown alga</name>
    <name type="synonym">Conferva siliculosa</name>
    <dbReference type="NCBI Taxonomy" id="2880"/>
    <lineage>
        <taxon>Eukaryota</taxon>
        <taxon>Sar</taxon>
        <taxon>Stramenopiles</taxon>
        <taxon>Ochrophyta</taxon>
        <taxon>PX clade</taxon>
        <taxon>Phaeophyceae</taxon>
        <taxon>Ectocarpales</taxon>
        <taxon>Ectocarpaceae</taxon>
        <taxon>Ectocarpus</taxon>
    </lineage>
</organism>
<dbReference type="InterPro" id="IPR008978">
    <property type="entry name" value="HSP20-like_chaperone"/>
</dbReference>
<name>D7FQJ5_ECTSI</name>
<dbReference type="Gene3D" id="2.60.40.790">
    <property type="match status" value="1"/>
</dbReference>
<dbReference type="Proteomes" id="UP000002630">
    <property type="component" value="Linkage Group LG02"/>
</dbReference>
<evidence type="ECO:0000259" key="2">
    <source>
        <dbReference type="PROSITE" id="PS51203"/>
    </source>
</evidence>
<feature type="region of interest" description="Disordered" evidence="1">
    <location>
        <begin position="251"/>
        <end position="323"/>
    </location>
</feature>
<dbReference type="PANTHER" id="PTHR46492:SF1">
    <property type="entry name" value="DYNEIN AXONEMAL ASSEMBLY FACTOR 4"/>
    <property type="match status" value="1"/>
</dbReference>
<dbReference type="InParanoid" id="D7FQJ5"/>
<dbReference type="SUPFAM" id="SSF48452">
    <property type="entry name" value="TPR-like"/>
    <property type="match status" value="2"/>
</dbReference>
<evidence type="ECO:0000313" key="4">
    <source>
        <dbReference type="Proteomes" id="UP000002630"/>
    </source>
</evidence>
<dbReference type="InterPro" id="IPR007052">
    <property type="entry name" value="CS_dom"/>
</dbReference>
<feature type="compositionally biased region" description="Low complexity" evidence="1">
    <location>
        <begin position="272"/>
        <end position="285"/>
    </location>
</feature>
<feature type="compositionally biased region" description="Basic and acidic residues" evidence="1">
    <location>
        <begin position="184"/>
        <end position="197"/>
    </location>
</feature>
<dbReference type="PROSITE" id="PS51203">
    <property type="entry name" value="CS"/>
    <property type="match status" value="1"/>
</dbReference>
<keyword evidence="4" id="KW-1185">Reference proteome</keyword>
<dbReference type="GO" id="GO:0036158">
    <property type="term" value="P:outer dynein arm assembly"/>
    <property type="evidence" value="ECO:0007669"/>
    <property type="project" value="TreeGrafter"/>
</dbReference>
<gene>
    <name evidence="3" type="ORF">Esi_0203_0014</name>
</gene>
<protein>
    <recommendedName>
        <fullName evidence="2">CS domain-containing protein</fullName>
    </recommendedName>
</protein>
<feature type="domain" description="CS" evidence="2">
    <location>
        <begin position="2"/>
        <end position="88"/>
    </location>
</feature>
<evidence type="ECO:0000313" key="3">
    <source>
        <dbReference type="EMBL" id="CBJ30590.1"/>
    </source>
</evidence>
<dbReference type="EMBL" id="FN649727">
    <property type="protein sequence ID" value="CBJ30590.1"/>
    <property type="molecule type" value="Genomic_DNA"/>
</dbReference>
<dbReference type="GO" id="GO:0003341">
    <property type="term" value="P:cilium movement"/>
    <property type="evidence" value="ECO:0007669"/>
    <property type="project" value="TreeGrafter"/>
</dbReference>
<proteinExistence type="predicted"/>
<dbReference type="SUPFAM" id="SSF49764">
    <property type="entry name" value="HSP20-like chaperones"/>
    <property type="match status" value="1"/>
</dbReference>
<dbReference type="GO" id="GO:0036159">
    <property type="term" value="P:inner dynein arm assembly"/>
    <property type="evidence" value="ECO:0007669"/>
    <property type="project" value="TreeGrafter"/>
</dbReference>
<feature type="compositionally biased region" description="Low complexity" evidence="1">
    <location>
        <begin position="639"/>
        <end position="650"/>
    </location>
</feature>
<feature type="region of interest" description="Disordered" evidence="1">
    <location>
        <begin position="171"/>
        <end position="211"/>
    </location>
</feature>
<dbReference type="InterPro" id="IPR052004">
    <property type="entry name" value="Dynein_assembly_factor_4"/>
</dbReference>
<dbReference type="Gene3D" id="1.25.40.10">
    <property type="entry name" value="Tetratricopeptide repeat domain"/>
    <property type="match status" value="2"/>
</dbReference>
<dbReference type="AlphaFoldDB" id="D7FQJ5"/>
<sequence length="727" mass="79205">MPLTAEYTWAESETIIQVQVPLKGQSASKLDVFATECYLKVSFPPYLLEVDLDGYIDSMQPKARVENGTLMIKAKKKEGSARLWGSLGQRVSRKCDPKVKARREESIKEKHKLEDELKERVSLRRHQDERLALRSQMSVEEDERRRIDDIKAEEKEKAEAEVYRAFAQLAAKQNRGDSAGTEAQPKEARSQGRHQQDKFTLPPSSTCSPRDRLHTIVEGVSDEHSPTPEIMAPAYTAATKVDAGNSIWQEETATIKDGDRGYQEADGESERSGSTSATAESSWSSVEFTQQDEQEEQQGDKTDAQHSDEDETPVSYTPAPRTSVGVIPVGFTTRLFPTPLRESKVADESAWIMKNRRHLHKNHALVGRLPAAGSGSAGVGGGDKDIPESDPVWLKGKGDDLYRGGDFLGAVNAYTAALDADPRAAACLSNRAACYLRLSGCNSSSHDQRRRHASACVADCGAALEILRALPETGPSQARALARRSLAYRELGHYQSSLEDCRAALLFSPGDAALLEEAAQGEPLAQAERCKKEGATRFAAGDVRGACELYTTALEAVPGFPPALSNRAACYLALGKPGECVRDCTAVLEMLSASDTDLLSLLCDDHDHNHQHPIPRAGSSPTESAAPVENEKEQERASPFPATAAADRTPASPPPPPPPPVGSLPPPGSEKRTKWVMTTVARRARANLQLDNVEGALRDFRTANSICPGNEGVEEDIRELERRINEA</sequence>
<feature type="compositionally biased region" description="Basic and acidic residues" evidence="1">
    <location>
        <begin position="298"/>
        <end position="307"/>
    </location>
</feature>
<feature type="region of interest" description="Disordered" evidence="1">
    <location>
        <begin position="610"/>
        <end position="673"/>
    </location>
</feature>
<dbReference type="PANTHER" id="PTHR46492">
    <property type="entry name" value="DYNEIN ASSEMBLY FACTOR 4, AXONEMAL"/>
    <property type="match status" value="1"/>
</dbReference>
<dbReference type="InterPro" id="IPR019734">
    <property type="entry name" value="TPR_rpt"/>
</dbReference>